<evidence type="ECO:0000256" key="1">
    <source>
        <dbReference type="SAM" id="SignalP"/>
    </source>
</evidence>
<feature type="chain" id="PRO_5024447869" evidence="1">
    <location>
        <begin position="19"/>
        <end position="214"/>
    </location>
</feature>
<dbReference type="AlphaFoldDB" id="A0A5M3MRI5"/>
<evidence type="ECO:0000313" key="3">
    <source>
        <dbReference type="Proteomes" id="UP000053558"/>
    </source>
</evidence>
<keyword evidence="1" id="KW-0732">Signal</keyword>
<comment type="caution">
    <text evidence="2">The sequence shown here is derived from an EMBL/GenBank/DDBJ whole genome shotgun (WGS) entry which is preliminary data.</text>
</comment>
<feature type="signal peptide" evidence="1">
    <location>
        <begin position="1"/>
        <end position="18"/>
    </location>
</feature>
<dbReference type="GeneID" id="19209000"/>
<dbReference type="RefSeq" id="XP_007767463.1">
    <property type="nucleotide sequence ID" value="XM_007769273.1"/>
</dbReference>
<protein>
    <submittedName>
        <fullName evidence="2">Uncharacterized protein</fullName>
    </submittedName>
</protein>
<gene>
    <name evidence="2" type="ORF">CONPUDRAFT_72161</name>
</gene>
<dbReference type="EMBL" id="JH711577">
    <property type="protein sequence ID" value="EIW81763.1"/>
    <property type="molecule type" value="Genomic_DNA"/>
</dbReference>
<organism evidence="2 3">
    <name type="scientific">Coniophora puteana (strain RWD-64-598)</name>
    <name type="common">Brown rot fungus</name>
    <dbReference type="NCBI Taxonomy" id="741705"/>
    <lineage>
        <taxon>Eukaryota</taxon>
        <taxon>Fungi</taxon>
        <taxon>Dikarya</taxon>
        <taxon>Basidiomycota</taxon>
        <taxon>Agaricomycotina</taxon>
        <taxon>Agaricomycetes</taxon>
        <taxon>Agaricomycetidae</taxon>
        <taxon>Boletales</taxon>
        <taxon>Coniophorineae</taxon>
        <taxon>Coniophoraceae</taxon>
        <taxon>Coniophora</taxon>
    </lineage>
</organism>
<evidence type="ECO:0000313" key="2">
    <source>
        <dbReference type="EMBL" id="EIW81763.1"/>
    </source>
</evidence>
<accession>A0A5M3MRI5</accession>
<reference evidence="3" key="1">
    <citation type="journal article" date="2012" name="Science">
        <title>The Paleozoic origin of enzymatic lignin decomposition reconstructed from 31 fungal genomes.</title>
        <authorList>
            <person name="Floudas D."/>
            <person name="Binder M."/>
            <person name="Riley R."/>
            <person name="Barry K."/>
            <person name="Blanchette R.A."/>
            <person name="Henrissat B."/>
            <person name="Martinez A.T."/>
            <person name="Otillar R."/>
            <person name="Spatafora J.W."/>
            <person name="Yadav J.S."/>
            <person name="Aerts A."/>
            <person name="Benoit I."/>
            <person name="Boyd A."/>
            <person name="Carlson A."/>
            <person name="Copeland A."/>
            <person name="Coutinho P.M."/>
            <person name="de Vries R.P."/>
            <person name="Ferreira P."/>
            <person name="Findley K."/>
            <person name="Foster B."/>
            <person name="Gaskell J."/>
            <person name="Glotzer D."/>
            <person name="Gorecki P."/>
            <person name="Heitman J."/>
            <person name="Hesse C."/>
            <person name="Hori C."/>
            <person name="Igarashi K."/>
            <person name="Jurgens J.A."/>
            <person name="Kallen N."/>
            <person name="Kersten P."/>
            <person name="Kohler A."/>
            <person name="Kuees U."/>
            <person name="Kumar T.K.A."/>
            <person name="Kuo A."/>
            <person name="LaButti K."/>
            <person name="Larrondo L.F."/>
            <person name="Lindquist E."/>
            <person name="Ling A."/>
            <person name="Lombard V."/>
            <person name="Lucas S."/>
            <person name="Lundell T."/>
            <person name="Martin R."/>
            <person name="McLaughlin D.J."/>
            <person name="Morgenstern I."/>
            <person name="Morin E."/>
            <person name="Murat C."/>
            <person name="Nagy L.G."/>
            <person name="Nolan M."/>
            <person name="Ohm R.A."/>
            <person name="Patyshakuliyeva A."/>
            <person name="Rokas A."/>
            <person name="Ruiz-Duenas F.J."/>
            <person name="Sabat G."/>
            <person name="Salamov A."/>
            <person name="Samejima M."/>
            <person name="Schmutz J."/>
            <person name="Slot J.C."/>
            <person name="St John F."/>
            <person name="Stenlid J."/>
            <person name="Sun H."/>
            <person name="Sun S."/>
            <person name="Syed K."/>
            <person name="Tsang A."/>
            <person name="Wiebenga A."/>
            <person name="Young D."/>
            <person name="Pisabarro A."/>
            <person name="Eastwood D.C."/>
            <person name="Martin F."/>
            <person name="Cullen D."/>
            <person name="Grigoriev I.V."/>
            <person name="Hibbett D.S."/>
        </authorList>
    </citation>
    <scope>NUCLEOTIDE SEQUENCE [LARGE SCALE GENOMIC DNA]</scope>
    <source>
        <strain evidence="3">RWD-64-598 SS2</strain>
    </source>
</reference>
<name>A0A5M3MRI5_CONPW</name>
<sequence>MKQVLILHIFLSLQLVSFLRTNPANDGSDVLLSSARSVMDSYKAVVVDDNIVAKHIAAQGAEEHVHGSHWIPGNRGCGSFSSQQERAVRNELAYHPRHLPVLLKGFLRGSLLARDNASALCRIICTRPKGGFCTGVILICNTYTEKRKAPSEVHNEMAESHAMWTSEMVSKKIGRLIGNKSYLSFEGGEHYGPQTLVHVPDGPGGISKAFVSCS</sequence>
<keyword evidence="3" id="KW-1185">Reference proteome</keyword>
<dbReference type="KEGG" id="cput:CONPUDRAFT_72161"/>
<proteinExistence type="predicted"/>
<dbReference type="Proteomes" id="UP000053558">
    <property type="component" value="Unassembled WGS sequence"/>
</dbReference>